<feature type="compositionally biased region" description="Basic residues" evidence="1">
    <location>
        <begin position="195"/>
        <end position="206"/>
    </location>
</feature>
<keyword evidence="3" id="KW-1185">Reference proteome</keyword>
<feature type="region of interest" description="Disordered" evidence="1">
    <location>
        <begin position="170"/>
        <end position="206"/>
    </location>
</feature>
<feature type="compositionally biased region" description="Basic and acidic residues" evidence="1">
    <location>
        <begin position="397"/>
        <end position="430"/>
    </location>
</feature>
<protein>
    <submittedName>
        <fullName evidence="2">SERTA domain-containing protein 3</fullName>
    </submittedName>
</protein>
<evidence type="ECO:0000256" key="1">
    <source>
        <dbReference type="SAM" id="MobiDB-lite"/>
    </source>
</evidence>
<sequence length="438" mass="49255">MVNPGAFRGSRKAFLEACIPGYFNAVKDGSGPEYLQTTVRRYLKRYPVDLPENEEPSEEELSAVNDLEACEKVYSPTRDPEETEESFTRHVVASEEQKKETKAKIDQIGHWFKYRFNKQNDGVMKGEPHPLNILLANLAGVPITKPGRMRTAHNVWGKEHQELINELLAERQDSKGGNESGEESSSSGDDEGGRTRKKKGKGKKKAKKFVRKGEEAYLAVRQEITIAEFAKLPEEVQLEWKARAKEEHKARLEKWKAVQKAKFSTSPEDRQRCIDRLVKFMQPILDGVSKATGWPCTFIAGGPEPADAGHLNILSIHSGTTTGAVPMTFGAACRPAFKKYCIPIFTAFLQMCFSMEESKSRSLVNTDMLSLRSQLAEQREETTATVDQVDMSNREDFIKEISDMLHPEPKEPELVKEDKGKGKGKEKQGEPSHNGRLL</sequence>
<feature type="region of interest" description="Disordered" evidence="1">
    <location>
        <begin position="75"/>
        <end position="100"/>
    </location>
</feature>
<feature type="region of interest" description="Disordered" evidence="1">
    <location>
        <begin position="397"/>
        <end position="438"/>
    </location>
</feature>
<proteinExistence type="predicted"/>
<evidence type="ECO:0000313" key="2">
    <source>
        <dbReference type="EMBL" id="KAL0567234.1"/>
    </source>
</evidence>
<comment type="caution">
    <text evidence="2">The sequence shown here is derived from an EMBL/GenBank/DDBJ whole genome shotgun (WGS) entry which is preliminary data.</text>
</comment>
<accession>A0ABR3EWG5</accession>
<dbReference type="Proteomes" id="UP001465976">
    <property type="component" value="Unassembled WGS sequence"/>
</dbReference>
<organism evidence="2 3">
    <name type="scientific">Marasmius crinis-equi</name>
    <dbReference type="NCBI Taxonomy" id="585013"/>
    <lineage>
        <taxon>Eukaryota</taxon>
        <taxon>Fungi</taxon>
        <taxon>Dikarya</taxon>
        <taxon>Basidiomycota</taxon>
        <taxon>Agaricomycotina</taxon>
        <taxon>Agaricomycetes</taxon>
        <taxon>Agaricomycetidae</taxon>
        <taxon>Agaricales</taxon>
        <taxon>Marasmiineae</taxon>
        <taxon>Marasmiaceae</taxon>
        <taxon>Marasmius</taxon>
    </lineage>
</organism>
<name>A0ABR3EWG5_9AGAR</name>
<feature type="compositionally biased region" description="Basic and acidic residues" evidence="1">
    <location>
        <begin position="86"/>
        <end position="100"/>
    </location>
</feature>
<reference evidence="2 3" key="1">
    <citation type="submission" date="2024-02" db="EMBL/GenBank/DDBJ databases">
        <title>A draft genome for the cacao thread blight pathogen Marasmius crinis-equi.</title>
        <authorList>
            <person name="Cohen S.P."/>
            <person name="Baruah I.K."/>
            <person name="Amoako-Attah I."/>
            <person name="Bukari Y."/>
            <person name="Meinhardt L.W."/>
            <person name="Bailey B.A."/>
        </authorList>
    </citation>
    <scope>NUCLEOTIDE SEQUENCE [LARGE SCALE GENOMIC DNA]</scope>
    <source>
        <strain evidence="2 3">GH-76</strain>
    </source>
</reference>
<dbReference type="EMBL" id="JBAHYK010001641">
    <property type="protein sequence ID" value="KAL0567234.1"/>
    <property type="molecule type" value="Genomic_DNA"/>
</dbReference>
<gene>
    <name evidence="2" type="primary">RBT1_42</name>
    <name evidence="2" type="ORF">V5O48_014766</name>
</gene>
<evidence type="ECO:0000313" key="3">
    <source>
        <dbReference type="Proteomes" id="UP001465976"/>
    </source>
</evidence>